<feature type="coiled-coil region" evidence="1">
    <location>
        <begin position="19"/>
        <end position="70"/>
    </location>
</feature>
<feature type="coiled-coil region" evidence="1">
    <location>
        <begin position="105"/>
        <end position="139"/>
    </location>
</feature>
<evidence type="ECO:0000313" key="3">
    <source>
        <dbReference type="Proteomes" id="UP000036681"/>
    </source>
</evidence>
<dbReference type="AlphaFoldDB" id="A0A0M3HG01"/>
<evidence type="ECO:0000256" key="2">
    <source>
        <dbReference type="SAM" id="Phobius"/>
    </source>
</evidence>
<keyword evidence="3" id="KW-1185">Reference proteome</keyword>
<sequence>MEALKRFREQQTIPAGASIEDYNALMKKYEEAIERIVELESRGDGSAGKLAALEAELKRTRQRLAESQEVLHKLHTLAKESVHSETIKRTRSLSPSGHVIPSEVLRSVRHAIRTRDNELQQLQRKLKNAELQVSKYFNIVNVYITIAHLLTFLLNGSLYHSLSSRIHHEYFYSRIIVLTYNECNLHSCIS</sequence>
<dbReference type="WBParaSite" id="ALUE_0000044601-mRNA-1">
    <property type="protein sequence ID" value="ALUE_0000044601-mRNA-1"/>
    <property type="gene ID" value="ALUE_0000044601"/>
</dbReference>
<name>A0A0M3HG01_ASCLU</name>
<keyword evidence="2" id="KW-1133">Transmembrane helix</keyword>
<feature type="transmembrane region" description="Helical" evidence="2">
    <location>
        <begin position="136"/>
        <end position="154"/>
    </location>
</feature>
<protein>
    <submittedName>
        <fullName evidence="4">Vesicle transport through interaction with t-SNAREs homolog 1A</fullName>
    </submittedName>
</protein>
<evidence type="ECO:0000313" key="4">
    <source>
        <dbReference type="WBParaSite" id="ALUE_0000044601-mRNA-1"/>
    </source>
</evidence>
<evidence type="ECO:0000256" key="1">
    <source>
        <dbReference type="SAM" id="Coils"/>
    </source>
</evidence>
<keyword evidence="2" id="KW-0472">Membrane</keyword>
<dbReference type="Proteomes" id="UP000036681">
    <property type="component" value="Unplaced"/>
</dbReference>
<keyword evidence="2" id="KW-0812">Transmembrane</keyword>
<organism evidence="3 4">
    <name type="scientific">Ascaris lumbricoides</name>
    <name type="common">Giant roundworm</name>
    <dbReference type="NCBI Taxonomy" id="6252"/>
    <lineage>
        <taxon>Eukaryota</taxon>
        <taxon>Metazoa</taxon>
        <taxon>Ecdysozoa</taxon>
        <taxon>Nematoda</taxon>
        <taxon>Chromadorea</taxon>
        <taxon>Rhabditida</taxon>
        <taxon>Spirurina</taxon>
        <taxon>Ascaridomorpha</taxon>
        <taxon>Ascaridoidea</taxon>
        <taxon>Ascarididae</taxon>
        <taxon>Ascaris</taxon>
    </lineage>
</organism>
<proteinExistence type="predicted"/>
<keyword evidence="1" id="KW-0175">Coiled coil</keyword>
<reference evidence="4" key="1">
    <citation type="submission" date="2017-02" db="UniProtKB">
        <authorList>
            <consortium name="WormBaseParasite"/>
        </authorList>
    </citation>
    <scope>IDENTIFICATION</scope>
</reference>
<accession>A0A0M3HG01</accession>